<dbReference type="Proteomes" id="UP000197138">
    <property type="component" value="Unassembled WGS sequence"/>
</dbReference>
<dbReference type="PANTHER" id="PTHR34222:SF79">
    <property type="entry name" value="RETROVIRUS-RELATED POL POLYPROTEIN FROM TRANSPOSON TNT 1-94"/>
    <property type="match status" value="1"/>
</dbReference>
<feature type="region of interest" description="Disordered" evidence="1">
    <location>
        <begin position="112"/>
        <end position="164"/>
    </location>
</feature>
<dbReference type="GO" id="GO:0008270">
    <property type="term" value="F:zinc ion binding"/>
    <property type="evidence" value="ECO:0007669"/>
    <property type="project" value="InterPro"/>
</dbReference>
<organism evidence="2 3">
    <name type="scientific">Punica granatum</name>
    <name type="common">Pomegranate</name>
    <dbReference type="NCBI Taxonomy" id="22663"/>
    <lineage>
        <taxon>Eukaryota</taxon>
        <taxon>Viridiplantae</taxon>
        <taxon>Streptophyta</taxon>
        <taxon>Embryophyta</taxon>
        <taxon>Tracheophyta</taxon>
        <taxon>Spermatophyta</taxon>
        <taxon>Magnoliopsida</taxon>
        <taxon>eudicotyledons</taxon>
        <taxon>Gunneridae</taxon>
        <taxon>Pentapetalae</taxon>
        <taxon>rosids</taxon>
        <taxon>malvids</taxon>
        <taxon>Myrtales</taxon>
        <taxon>Lythraceae</taxon>
        <taxon>Punica</taxon>
    </lineage>
</organism>
<protein>
    <recommendedName>
        <fullName evidence="4">CCHC-type domain-containing protein</fullName>
    </recommendedName>
</protein>
<evidence type="ECO:0000313" key="3">
    <source>
        <dbReference type="Proteomes" id="UP000197138"/>
    </source>
</evidence>
<proteinExistence type="predicted"/>
<comment type="caution">
    <text evidence="2">The sequence shown here is derived from an EMBL/GenBank/DDBJ whole genome shotgun (WGS) entry which is preliminary data.</text>
</comment>
<dbReference type="AlphaFoldDB" id="A0A218W329"/>
<evidence type="ECO:0008006" key="4">
    <source>
        <dbReference type="Google" id="ProtNLM"/>
    </source>
</evidence>
<evidence type="ECO:0000256" key="1">
    <source>
        <dbReference type="SAM" id="MobiDB-lite"/>
    </source>
</evidence>
<dbReference type="InterPro" id="IPR036875">
    <property type="entry name" value="Znf_CCHC_sf"/>
</dbReference>
<dbReference type="GO" id="GO:0003676">
    <property type="term" value="F:nucleic acid binding"/>
    <property type="evidence" value="ECO:0007669"/>
    <property type="project" value="InterPro"/>
</dbReference>
<sequence>MWCSTNGSEEQRNREGTSVPHGTEFKHIYETVRSQIPNADPLPTLNRARGMVREGERRWNIAQGRNEQMDSSAFLARGTNGPGGRVQCDYCRKIGHTRSDCWKLNGYPADWEQGKRPGQHGGGNNGRWNSQETGYGKEGNNWNKQGGPRAGEHGCPEGTVGSDQ</sequence>
<dbReference type="PANTHER" id="PTHR34222">
    <property type="entry name" value="GAG_PRE-INTEGRS DOMAIN-CONTAINING PROTEIN"/>
    <property type="match status" value="1"/>
</dbReference>
<name>A0A218W329_PUNGR</name>
<gene>
    <name evidence="2" type="ORF">CDL15_Pgr000627</name>
</gene>
<reference evidence="3" key="1">
    <citation type="journal article" date="2017" name="Plant J.">
        <title>The pomegranate (Punica granatum L.) genome and the genomics of punicalagin biosynthesis.</title>
        <authorList>
            <person name="Qin G."/>
            <person name="Xu C."/>
            <person name="Ming R."/>
            <person name="Tang H."/>
            <person name="Guyot R."/>
            <person name="Kramer E.M."/>
            <person name="Hu Y."/>
            <person name="Yi X."/>
            <person name="Qi Y."/>
            <person name="Xu X."/>
            <person name="Gao Z."/>
            <person name="Pan H."/>
            <person name="Jian J."/>
            <person name="Tian Y."/>
            <person name="Yue Z."/>
            <person name="Xu Y."/>
        </authorList>
    </citation>
    <scope>NUCLEOTIDE SEQUENCE [LARGE SCALE GENOMIC DNA]</scope>
    <source>
        <strain evidence="3">cv. Dabenzi</strain>
    </source>
</reference>
<evidence type="ECO:0000313" key="2">
    <source>
        <dbReference type="EMBL" id="OWM67175.1"/>
    </source>
</evidence>
<dbReference type="SUPFAM" id="SSF57756">
    <property type="entry name" value="Retrovirus zinc finger-like domains"/>
    <property type="match status" value="1"/>
</dbReference>
<accession>A0A218W329</accession>
<feature type="region of interest" description="Disordered" evidence="1">
    <location>
        <begin position="1"/>
        <end position="22"/>
    </location>
</feature>
<dbReference type="EMBL" id="MTKT01005400">
    <property type="protein sequence ID" value="OWM67175.1"/>
    <property type="molecule type" value="Genomic_DNA"/>
</dbReference>